<keyword evidence="2" id="KW-1185">Reference proteome</keyword>
<accession>A0A064CAH0</accession>
<dbReference type="AlphaFoldDB" id="A0A064CAH0"/>
<proteinExistence type="predicted"/>
<dbReference type="OrthoDB" id="5120343at2"/>
<comment type="caution">
    <text evidence="1">The sequence shown here is derived from an EMBL/GenBank/DDBJ whole genome shotgun (WGS) entry which is preliminary data.</text>
</comment>
<evidence type="ECO:0008006" key="3">
    <source>
        <dbReference type="Google" id="ProtNLM"/>
    </source>
</evidence>
<gene>
    <name evidence="1" type="ORF">Y900_028970</name>
</gene>
<dbReference type="STRING" id="1440774.Y900_028970"/>
<dbReference type="eggNOG" id="ENOG503327Q">
    <property type="taxonomic scope" value="Bacteria"/>
</dbReference>
<reference evidence="1" key="1">
    <citation type="submission" date="2014-05" db="EMBL/GenBank/DDBJ databases">
        <title>Genome sequence of Mycobacterium aromaticivorans strain JS19b1T (= DSM 45407T).</title>
        <authorList>
            <person name="Kwak Y."/>
            <person name="Park G.-S."/>
            <person name="Li Q.X."/>
            <person name="Lee S.-E."/>
            <person name="Shin J.-H."/>
        </authorList>
    </citation>
    <scope>NUCLEOTIDE SEQUENCE [LARGE SCALE GENOMIC DNA]</scope>
    <source>
        <strain evidence="1">JS19b1</strain>
    </source>
</reference>
<name>A0A064CAH0_9MYCO</name>
<evidence type="ECO:0000313" key="1">
    <source>
        <dbReference type="EMBL" id="KDE97290.1"/>
    </source>
</evidence>
<organism evidence="1 2">
    <name type="scientific">Mycolicibacterium aromaticivorans JS19b1 = JCM 16368</name>
    <dbReference type="NCBI Taxonomy" id="1440774"/>
    <lineage>
        <taxon>Bacteria</taxon>
        <taxon>Bacillati</taxon>
        <taxon>Actinomycetota</taxon>
        <taxon>Actinomycetes</taxon>
        <taxon>Mycobacteriales</taxon>
        <taxon>Mycobacteriaceae</taxon>
        <taxon>Mycolicibacterium</taxon>
    </lineage>
</organism>
<dbReference type="Proteomes" id="UP000022835">
    <property type="component" value="Unassembled WGS sequence"/>
</dbReference>
<protein>
    <recommendedName>
        <fullName evidence="3">Dihydrodiol dehydrogenase</fullName>
    </recommendedName>
</protein>
<evidence type="ECO:0000313" key="2">
    <source>
        <dbReference type="Proteomes" id="UP000022835"/>
    </source>
</evidence>
<dbReference type="EMBL" id="JALN02000002">
    <property type="protein sequence ID" value="KDE97290.1"/>
    <property type="molecule type" value="Genomic_DNA"/>
</dbReference>
<dbReference type="RefSeq" id="WP_036348671.1">
    <property type="nucleotide sequence ID" value="NZ_JALN02000002.1"/>
</dbReference>
<sequence>MTSNRHAGGAQSPPPPACGELSALLAGATGDALNIANEFAEVVVCRVTTRNGVRLLIQAPKSGGWVSLDALEIEALTWQNPSTFAAMVGHAGAPLILGDDV</sequence>